<reference evidence="1" key="1">
    <citation type="journal article" date="2020" name="Nature">
        <title>Giant virus diversity and host interactions through global metagenomics.</title>
        <authorList>
            <person name="Schulz F."/>
            <person name="Roux S."/>
            <person name="Paez-Espino D."/>
            <person name="Jungbluth S."/>
            <person name="Walsh D.A."/>
            <person name="Denef V.J."/>
            <person name="McMahon K.D."/>
            <person name="Konstantinidis K.T."/>
            <person name="Eloe-Fadrosh E.A."/>
            <person name="Kyrpides N.C."/>
            <person name="Woyke T."/>
        </authorList>
    </citation>
    <scope>NUCLEOTIDE SEQUENCE</scope>
    <source>
        <strain evidence="1">GVMAG-M-3300023184-120</strain>
    </source>
</reference>
<evidence type="ECO:0000313" key="1">
    <source>
        <dbReference type="EMBL" id="QHT80235.1"/>
    </source>
</evidence>
<dbReference type="EMBL" id="MN739966">
    <property type="protein sequence ID" value="QHT80235.1"/>
    <property type="molecule type" value="Genomic_DNA"/>
</dbReference>
<proteinExistence type="predicted"/>
<sequence length="127" mass="14973">MDVALEADVYVPNVDEAGNYVDKPPYKRGVYCPCASRKDKLYNTTQQFALHTKTKSHIRWMQDLNFNKSNYYKECIELHETIKNQRQIIAQFDIELQHRTNTINILTQHITQQALKKEVVEDLLDMN</sequence>
<dbReference type="AlphaFoldDB" id="A0A6C0HJA9"/>
<protein>
    <submittedName>
        <fullName evidence="1">Uncharacterized protein</fullName>
    </submittedName>
</protein>
<accession>A0A6C0HJA9</accession>
<organism evidence="1">
    <name type="scientific">viral metagenome</name>
    <dbReference type="NCBI Taxonomy" id="1070528"/>
    <lineage>
        <taxon>unclassified sequences</taxon>
        <taxon>metagenomes</taxon>
        <taxon>organismal metagenomes</taxon>
    </lineage>
</organism>
<name>A0A6C0HJA9_9ZZZZ</name>